<keyword evidence="1" id="KW-1133">Transmembrane helix</keyword>
<evidence type="ECO:0000313" key="4">
    <source>
        <dbReference type="Proteomes" id="UP000799444"/>
    </source>
</evidence>
<protein>
    <recommendedName>
        <fullName evidence="5">LPXTG-domain-containing protein</fullName>
    </recommendedName>
</protein>
<dbReference type="EMBL" id="ML996219">
    <property type="protein sequence ID" value="KAF2730359.1"/>
    <property type="molecule type" value="Genomic_DNA"/>
</dbReference>
<keyword evidence="4" id="KW-1185">Reference proteome</keyword>
<organism evidence="3 4">
    <name type="scientific">Polyplosphaeria fusca</name>
    <dbReference type="NCBI Taxonomy" id="682080"/>
    <lineage>
        <taxon>Eukaryota</taxon>
        <taxon>Fungi</taxon>
        <taxon>Dikarya</taxon>
        <taxon>Ascomycota</taxon>
        <taxon>Pezizomycotina</taxon>
        <taxon>Dothideomycetes</taxon>
        <taxon>Pleosporomycetidae</taxon>
        <taxon>Pleosporales</taxon>
        <taxon>Tetraplosphaeriaceae</taxon>
        <taxon>Polyplosphaeria</taxon>
    </lineage>
</organism>
<reference evidence="3" key="1">
    <citation type="journal article" date="2020" name="Stud. Mycol.">
        <title>101 Dothideomycetes genomes: a test case for predicting lifestyles and emergence of pathogens.</title>
        <authorList>
            <person name="Haridas S."/>
            <person name="Albert R."/>
            <person name="Binder M."/>
            <person name="Bloem J."/>
            <person name="Labutti K."/>
            <person name="Salamov A."/>
            <person name="Andreopoulos B."/>
            <person name="Baker S."/>
            <person name="Barry K."/>
            <person name="Bills G."/>
            <person name="Bluhm B."/>
            <person name="Cannon C."/>
            <person name="Castanera R."/>
            <person name="Culley D."/>
            <person name="Daum C."/>
            <person name="Ezra D."/>
            <person name="Gonzalez J."/>
            <person name="Henrissat B."/>
            <person name="Kuo A."/>
            <person name="Liang C."/>
            <person name="Lipzen A."/>
            <person name="Lutzoni F."/>
            <person name="Magnuson J."/>
            <person name="Mondo S."/>
            <person name="Nolan M."/>
            <person name="Ohm R."/>
            <person name="Pangilinan J."/>
            <person name="Park H.-J."/>
            <person name="Ramirez L."/>
            <person name="Alfaro M."/>
            <person name="Sun H."/>
            <person name="Tritt A."/>
            <person name="Yoshinaga Y."/>
            <person name="Zwiers L.-H."/>
            <person name="Turgeon B."/>
            <person name="Goodwin S."/>
            <person name="Spatafora J."/>
            <person name="Crous P."/>
            <person name="Grigoriev I."/>
        </authorList>
    </citation>
    <scope>NUCLEOTIDE SEQUENCE</scope>
    <source>
        <strain evidence="3">CBS 125425</strain>
    </source>
</reference>
<dbReference type="PROSITE" id="PS51257">
    <property type="entry name" value="PROKAR_LIPOPROTEIN"/>
    <property type="match status" value="1"/>
</dbReference>
<proteinExistence type="predicted"/>
<accession>A0A9P4QPM1</accession>
<sequence length="378" mass="40015">MARHSPLFSFVSSLLSSSSSACFLSLLLSLALFTFISAVDALEVTPDSPCSNFCIDRPGSNISDGIQSATFARDLVCLDTDLAGANSTTAGRKFRNCIGCQQSSDAVSAETENENDVYWFLFNIKSSFVWCVAAVFADRPNPSPPPFQHECNTQCSAIRAPLLDRLLETNQTLQYAYCDFDGGAFAANVAPCTQCLRTQENAQVQANYLDALVKACEQRPRLGEKIELGGDVFITASVAASSSMTTASASSTATAAAAAATASSTEPRLNKAAIAGICAGAVAGLGLLVGLVWVHLRKRKEVRTQRDMLGYGHGDVKEIYSREVKGGMYVISRPVELSGDHGRGAAELVGEGEGKFGGGVVELDAWREAGKGPRVKVG</sequence>
<keyword evidence="1" id="KW-0472">Membrane</keyword>
<gene>
    <name evidence="3" type="ORF">EJ04DRAFT_567779</name>
</gene>
<feature type="chain" id="PRO_5040217681" description="LPXTG-domain-containing protein" evidence="2">
    <location>
        <begin position="42"/>
        <end position="378"/>
    </location>
</feature>
<evidence type="ECO:0008006" key="5">
    <source>
        <dbReference type="Google" id="ProtNLM"/>
    </source>
</evidence>
<dbReference type="Proteomes" id="UP000799444">
    <property type="component" value="Unassembled WGS sequence"/>
</dbReference>
<evidence type="ECO:0000256" key="1">
    <source>
        <dbReference type="SAM" id="Phobius"/>
    </source>
</evidence>
<dbReference type="AlphaFoldDB" id="A0A9P4QPM1"/>
<feature type="transmembrane region" description="Helical" evidence="1">
    <location>
        <begin position="272"/>
        <end position="296"/>
    </location>
</feature>
<evidence type="ECO:0000313" key="3">
    <source>
        <dbReference type="EMBL" id="KAF2730359.1"/>
    </source>
</evidence>
<dbReference type="OrthoDB" id="5426678at2759"/>
<feature type="signal peptide" evidence="2">
    <location>
        <begin position="1"/>
        <end position="41"/>
    </location>
</feature>
<name>A0A9P4QPM1_9PLEO</name>
<comment type="caution">
    <text evidence="3">The sequence shown here is derived from an EMBL/GenBank/DDBJ whole genome shotgun (WGS) entry which is preliminary data.</text>
</comment>
<evidence type="ECO:0000256" key="2">
    <source>
        <dbReference type="SAM" id="SignalP"/>
    </source>
</evidence>
<keyword evidence="1" id="KW-0812">Transmembrane</keyword>
<keyword evidence="2" id="KW-0732">Signal</keyword>